<accession>A0ABW1V6E6</accession>
<dbReference type="Pfam" id="PF08241">
    <property type="entry name" value="Methyltransf_11"/>
    <property type="match status" value="1"/>
</dbReference>
<reference evidence="3" key="1">
    <citation type="journal article" date="2019" name="Int. J. Syst. Evol. Microbiol.">
        <title>The Global Catalogue of Microorganisms (GCM) 10K type strain sequencing project: providing services to taxonomists for standard genome sequencing and annotation.</title>
        <authorList>
            <consortium name="The Broad Institute Genomics Platform"/>
            <consortium name="The Broad Institute Genome Sequencing Center for Infectious Disease"/>
            <person name="Wu L."/>
            <person name="Ma J."/>
        </authorList>
    </citation>
    <scope>NUCLEOTIDE SEQUENCE [LARGE SCALE GENOMIC DNA]</scope>
    <source>
        <strain evidence="3">PCU 280</strain>
    </source>
</reference>
<evidence type="ECO:0000313" key="3">
    <source>
        <dbReference type="Proteomes" id="UP001596233"/>
    </source>
</evidence>
<dbReference type="EC" id="2.1.1.-" evidence="2"/>
<dbReference type="InterPro" id="IPR050508">
    <property type="entry name" value="Methyltransf_Superfamily"/>
</dbReference>
<keyword evidence="2" id="KW-0808">Transferase</keyword>
<proteinExistence type="predicted"/>
<keyword evidence="3" id="KW-1185">Reference proteome</keyword>
<dbReference type="CDD" id="cd02440">
    <property type="entry name" value="AdoMet_MTases"/>
    <property type="match status" value="1"/>
</dbReference>
<dbReference type="GO" id="GO:0032259">
    <property type="term" value="P:methylation"/>
    <property type="evidence" value="ECO:0007669"/>
    <property type="project" value="UniProtKB-KW"/>
</dbReference>
<organism evidence="2 3">
    <name type="scientific">Paenibacillus septentrionalis</name>
    <dbReference type="NCBI Taxonomy" id="429342"/>
    <lineage>
        <taxon>Bacteria</taxon>
        <taxon>Bacillati</taxon>
        <taxon>Bacillota</taxon>
        <taxon>Bacilli</taxon>
        <taxon>Bacillales</taxon>
        <taxon>Paenibacillaceae</taxon>
        <taxon>Paenibacillus</taxon>
    </lineage>
</organism>
<name>A0ABW1V6E6_9BACL</name>
<dbReference type="InterPro" id="IPR029063">
    <property type="entry name" value="SAM-dependent_MTases_sf"/>
</dbReference>
<evidence type="ECO:0000259" key="1">
    <source>
        <dbReference type="Pfam" id="PF08241"/>
    </source>
</evidence>
<dbReference type="SUPFAM" id="SSF53335">
    <property type="entry name" value="S-adenosyl-L-methionine-dependent methyltransferases"/>
    <property type="match status" value="1"/>
</dbReference>
<dbReference type="RefSeq" id="WP_379233970.1">
    <property type="nucleotide sequence ID" value="NZ_JBHSTE010000003.1"/>
</dbReference>
<dbReference type="Proteomes" id="UP001596233">
    <property type="component" value="Unassembled WGS sequence"/>
</dbReference>
<dbReference type="Gene3D" id="3.40.50.150">
    <property type="entry name" value="Vaccinia Virus protein VP39"/>
    <property type="match status" value="1"/>
</dbReference>
<gene>
    <name evidence="2" type="ORF">ACFP56_10135</name>
</gene>
<evidence type="ECO:0000313" key="2">
    <source>
        <dbReference type="EMBL" id="MFC6332981.1"/>
    </source>
</evidence>
<sequence length="263" mass="29767">MSSIIEFYNQVDEEQRFARNSRAIEWFTTIKILEEQISPPQSILELGAGRGAYALHYAALGHAVTALDLTPSNVEVIRQRARERSLVLDAVEGDATDLSPFADASFQHVLMLGPYYHVTDEKARARLLQEAIRVLQPGGLLAIAYINKFSVVPMLVKKLPAYMRQATLKHVMDRGYLKGDDPDNFWIDSYYTTPEEIERTITALKLTIVDHVATDGLSHTIDQEVDALDEQQYELYRSYHLATCRERSMLGISTHGLLLARKD</sequence>
<dbReference type="PANTHER" id="PTHR42912:SF93">
    <property type="entry name" value="N6-ADENOSINE-METHYLTRANSFERASE TMT1A"/>
    <property type="match status" value="1"/>
</dbReference>
<feature type="domain" description="Methyltransferase type 11" evidence="1">
    <location>
        <begin position="44"/>
        <end position="143"/>
    </location>
</feature>
<dbReference type="PANTHER" id="PTHR42912">
    <property type="entry name" value="METHYLTRANSFERASE"/>
    <property type="match status" value="1"/>
</dbReference>
<keyword evidence="2" id="KW-0489">Methyltransferase</keyword>
<dbReference type="EMBL" id="JBHSTE010000003">
    <property type="protein sequence ID" value="MFC6332981.1"/>
    <property type="molecule type" value="Genomic_DNA"/>
</dbReference>
<comment type="caution">
    <text evidence="2">The sequence shown here is derived from an EMBL/GenBank/DDBJ whole genome shotgun (WGS) entry which is preliminary data.</text>
</comment>
<dbReference type="InterPro" id="IPR013216">
    <property type="entry name" value="Methyltransf_11"/>
</dbReference>
<dbReference type="GO" id="GO:0008168">
    <property type="term" value="F:methyltransferase activity"/>
    <property type="evidence" value="ECO:0007669"/>
    <property type="project" value="UniProtKB-KW"/>
</dbReference>
<protein>
    <submittedName>
        <fullName evidence="2">Class I SAM-dependent methyltransferase</fullName>
        <ecNumber evidence="2">2.1.1.-</ecNumber>
    </submittedName>
</protein>